<evidence type="ECO:0000313" key="8">
    <source>
        <dbReference type="EMBL" id="RZF33700.1"/>
    </source>
</evidence>
<evidence type="ECO:0000256" key="4">
    <source>
        <dbReference type="ARBA" id="ARBA00022692"/>
    </source>
</evidence>
<dbReference type="OrthoDB" id="18585at2759"/>
<keyword evidence="5" id="KW-1133">Transmembrane helix</keyword>
<keyword evidence="7" id="KW-0325">Glycoprotein</keyword>
<accession>A0A482WK46</accession>
<evidence type="ECO:0000256" key="7">
    <source>
        <dbReference type="ARBA" id="ARBA00023180"/>
    </source>
</evidence>
<comment type="similarity">
    <text evidence="2">Belongs to the CD36 family.</text>
</comment>
<dbReference type="AlphaFoldDB" id="A0A482WK46"/>
<reference evidence="8 9" key="1">
    <citation type="journal article" date="2017" name="Gigascience">
        <title>Genome sequence of the small brown planthopper, Laodelphax striatellus.</title>
        <authorList>
            <person name="Zhu J."/>
            <person name="Jiang F."/>
            <person name="Wang X."/>
            <person name="Yang P."/>
            <person name="Bao Y."/>
            <person name="Zhao W."/>
            <person name="Wang W."/>
            <person name="Lu H."/>
            <person name="Wang Q."/>
            <person name="Cui N."/>
            <person name="Li J."/>
            <person name="Chen X."/>
            <person name="Luo L."/>
            <person name="Yu J."/>
            <person name="Kang L."/>
            <person name="Cui F."/>
        </authorList>
    </citation>
    <scope>NUCLEOTIDE SEQUENCE [LARGE SCALE GENOMIC DNA]</scope>
    <source>
        <strain evidence="8">Lst14</strain>
    </source>
</reference>
<feature type="non-terminal residue" evidence="8">
    <location>
        <position position="61"/>
    </location>
</feature>
<evidence type="ECO:0000256" key="2">
    <source>
        <dbReference type="ARBA" id="ARBA00010532"/>
    </source>
</evidence>
<comment type="caution">
    <text evidence="8">The sequence shown here is derived from an EMBL/GenBank/DDBJ whole genome shotgun (WGS) entry which is preliminary data.</text>
</comment>
<keyword evidence="4" id="KW-0812">Transmembrane</keyword>
<dbReference type="SMR" id="A0A482WK46"/>
<keyword evidence="6" id="KW-0472">Membrane</keyword>
<evidence type="ECO:0000256" key="5">
    <source>
        <dbReference type="ARBA" id="ARBA00022989"/>
    </source>
</evidence>
<protein>
    <submittedName>
        <fullName evidence="8">Uncharacterized protein</fullName>
    </submittedName>
</protein>
<evidence type="ECO:0000256" key="3">
    <source>
        <dbReference type="ARBA" id="ARBA00022475"/>
    </source>
</evidence>
<comment type="subcellular location">
    <subcellularLocation>
        <location evidence="1">Cell membrane</location>
    </subcellularLocation>
</comment>
<dbReference type="InterPro" id="IPR002159">
    <property type="entry name" value="CD36_fam"/>
</dbReference>
<organism evidence="8 9">
    <name type="scientific">Laodelphax striatellus</name>
    <name type="common">Small brown planthopper</name>
    <name type="synonym">Delphax striatella</name>
    <dbReference type="NCBI Taxonomy" id="195883"/>
    <lineage>
        <taxon>Eukaryota</taxon>
        <taxon>Metazoa</taxon>
        <taxon>Ecdysozoa</taxon>
        <taxon>Arthropoda</taxon>
        <taxon>Hexapoda</taxon>
        <taxon>Insecta</taxon>
        <taxon>Pterygota</taxon>
        <taxon>Neoptera</taxon>
        <taxon>Paraneoptera</taxon>
        <taxon>Hemiptera</taxon>
        <taxon>Auchenorrhyncha</taxon>
        <taxon>Fulgoroidea</taxon>
        <taxon>Delphacidae</taxon>
        <taxon>Criomorphinae</taxon>
        <taxon>Laodelphax</taxon>
    </lineage>
</organism>
<evidence type="ECO:0000256" key="6">
    <source>
        <dbReference type="ARBA" id="ARBA00023136"/>
    </source>
</evidence>
<dbReference type="Proteomes" id="UP000291343">
    <property type="component" value="Unassembled WGS sequence"/>
</dbReference>
<name>A0A482WK46_LAOST</name>
<evidence type="ECO:0000313" key="9">
    <source>
        <dbReference type="Proteomes" id="UP000291343"/>
    </source>
</evidence>
<dbReference type="GO" id="GO:0005886">
    <property type="term" value="C:plasma membrane"/>
    <property type="evidence" value="ECO:0007669"/>
    <property type="project" value="UniProtKB-SubCell"/>
</dbReference>
<dbReference type="EMBL" id="QKKF02033604">
    <property type="protein sequence ID" value="RZF33700.1"/>
    <property type="molecule type" value="Genomic_DNA"/>
</dbReference>
<dbReference type="Pfam" id="PF01130">
    <property type="entry name" value="CD36"/>
    <property type="match status" value="1"/>
</dbReference>
<sequence length="61" mass="6918">MGLRPNSAIHSTHIDIHENLGFPIGGVTRVQMNIRVSNPTWFATLRQLDDGIYLPICWLQC</sequence>
<keyword evidence="3" id="KW-1003">Cell membrane</keyword>
<keyword evidence="9" id="KW-1185">Reference proteome</keyword>
<gene>
    <name evidence="8" type="ORF">LSTR_LSTR016180</name>
</gene>
<evidence type="ECO:0000256" key="1">
    <source>
        <dbReference type="ARBA" id="ARBA00004236"/>
    </source>
</evidence>
<proteinExistence type="inferred from homology"/>
<dbReference type="InParanoid" id="A0A482WK46"/>